<comment type="subcellular location">
    <subcellularLocation>
        <location evidence="1">Endoplasmic reticulum</location>
    </subcellularLocation>
    <subcellularLocation>
        <location evidence="2">Golgi apparatus</location>
    </subcellularLocation>
</comment>
<evidence type="ECO:0000256" key="2">
    <source>
        <dbReference type="ARBA" id="ARBA00004555"/>
    </source>
</evidence>
<dbReference type="PROSITE" id="PS51228">
    <property type="entry name" value="ACB_2"/>
    <property type="match status" value="1"/>
</dbReference>
<proteinExistence type="inferred from homology"/>
<feature type="domain" description="ACB" evidence="10">
    <location>
        <begin position="2"/>
        <end position="88"/>
    </location>
</feature>
<protein>
    <recommendedName>
        <fullName evidence="9">Acyl-CoA-binding protein</fullName>
    </recommendedName>
</protein>
<evidence type="ECO:0000256" key="5">
    <source>
        <dbReference type="ARBA" id="ARBA00022824"/>
    </source>
</evidence>
<keyword evidence="5" id="KW-0256">Endoplasmic reticulum</keyword>
<dbReference type="Gene3D" id="1.20.80.10">
    <property type="match status" value="1"/>
</dbReference>
<dbReference type="GO" id="GO:0006631">
    <property type="term" value="P:fatty acid metabolic process"/>
    <property type="evidence" value="ECO:0007669"/>
    <property type="project" value="TreeGrafter"/>
</dbReference>
<name>A0A8C0CXR3_BALMU</name>
<sequence length="88" mass="9945">MSQAEFEKAAEEVKHLKTKPADDEMLFIYSRYKQATVGDINTERPGMLDLKGKAKWDAWSELKGNCSNVFPSFGKPSNETPFIKECKG</sequence>
<evidence type="ECO:0000313" key="11">
    <source>
        <dbReference type="Ensembl" id="ENSBMSP00010011972.1"/>
    </source>
</evidence>
<evidence type="ECO:0000256" key="1">
    <source>
        <dbReference type="ARBA" id="ARBA00004240"/>
    </source>
</evidence>
<keyword evidence="6" id="KW-0333">Golgi apparatus</keyword>
<evidence type="ECO:0000256" key="6">
    <source>
        <dbReference type="ARBA" id="ARBA00023034"/>
    </source>
</evidence>
<evidence type="ECO:0000256" key="9">
    <source>
        <dbReference type="ARBA" id="ARBA00039735"/>
    </source>
</evidence>
<dbReference type="GO" id="GO:0005739">
    <property type="term" value="C:mitochondrion"/>
    <property type="evidence" value="ECO:0007669"/>
    <property type="project" value="TreeGrafter"/>
</dbReference>
<dbReference type="AlphaFoldDB" id="A0A8C0CXR3"/>
<dbReference type="InterPro" id="IPR035984">
    <property type="entry name" value="Acyl-CoA-binding_sf"/>
</dbReference>
<dbReference type="GeneTree" id="ENSGT00940000154846"/>
<dbReference type="GO" id="GO:0005783">
    <property type="term" value="C:endoplasmic reticulum"/>
    <property type="evidence" value="ECO:0007669"/>
    <property type="project" value="UniProtKB-SubCell"/>
</dbReference>
<dbReference type="PANTHER" id="PTHR23310">
    <property type="entry name" value="ACYL-COA-BINDING PROTEIN, ACBP"/>
    <property type="match status" value="1"/>
</dbReference>
<dbReference type="InterPro" id="IPR000582">
    <property type="entry name" value="Acyl-CoA-binding_protein"/>
</dbReference>
<evidence type="ECO:0000259" key="10">
    <source>
        <dbReference type="PROSITE" id="PS51228"/>
    </source>
</evidence>
<evidence type="ECO:0000256" key="4">
    <source>
        <dbReference type="ARBA" id="ARBA00022448"/>
    </source>
</evidence>
<dbReference type="SUPFAM" id="SSF47027">
    <property type="entry name" value="Acyl-CoA binding protein"/>
    <property type="match status" value="1"/>
</dbReference>
<organism evidence="11">
    <name type="scientific">Balaenoptera musculus</name>
    <name type="common">Blue whale</name>
    <dbReference type="NCBI Taxonomy" id="9771"/>
    <lineage>
        <taxon>Eukaryota</taxon>
        <taxon>Metazoa</taxon>
        <taxon>Chordata</taxon>
        <taxon>Craniata</taxon>
        <taxon>Vertebrata</taxon>
        <taxon>Euteleostomi</taxon>
        <taxon>Mammalia</taxon>
        <taxon>Eutheria</taxon>
        <taxon>Laurasiatheria</taxon>
        <taxon>Artiodactyla</taxon>
        <taxon>Whippomorpha</taxon>
        <taxon>Cetacea</taxon>
        <taxon>Mysticeti</taxon>
        <taxon>Balaenopteridae</taxon>
        <taxon>Balaenoptera</taxon>
    </lineage>
</organism>
<evidence type="ECO:0000256" key="7">
    <source>
        <dbReference type="ARBA" id="ARBA00023121"/>
    </source>
</evidence>
<keyword evidence="7" id="KW-0446">Lipid-binding</keyword>
<evidence type="ECO:0000256" key="8">
    <source>
        <dbReference type="ARBA" id="ARBA00023278"/>
    </source>
</evidence>
<dbReference type="InterPro" id="IPR014352">
    <property type="entry name" value="FERM/acyl-CoA-bd_prot_sf"/>
</dbReference>
<evidence type="ECO:0000256" key="3">
    <source>
        <dbReference type="ARBA" id="ARBA00005567"/>
    </source>
</evidence>
<comment type="similarity">
    <text evidence="3">Belongs to the ACBP family.</text>
</comment>
<keyword evidence="8" id="KW-0379">Hydroxylation</keyword>
<dbReference type="GO" id="GO:0005794">
    <property type="term" value="C:Golgi apparatus"/>
    <property type="evidence" value="ECO:0007669"/>
    <property type="project" value="UniProtKB-SubCell"/>
</dbReference>
<dbReference type="Ensembl" id="ENSBMST00010013323.1">
    <property type="protein sequence ID" value="ENSBMSP00010011972.1"/>
    <property type="gene ID" value="ENSBMSG00010008755.1"/>
</dbReference>
<dbReference type="PROSITE" id="PS00880">
    <property type="entry name" value="ACB_1"/>
    <property type="match status" value="1"/>
</dbReference>
<reference evidence="11" key="1">
    <citation type="submission" date="2023-09" db="UniProtKB">
        <authorList>
            <consortium name="Ensembl"/>
        </authorList>
    </citation>
    <scope>IDENTIFICATION</scope>
</reference>
<dbReference type="GO" id="GO:0000062">
    <property type="term" value="F:fatty-acyl-CoA binding"/>
    <property type="evidence" value="ECO:0007669"/>
    <property type="project" value="InterPro"/>
</dbReference>
<dbReference type="Pfam" id="PF00887">
    <property type="entry name" value="ACBP"/>
    <property type="match status" value="1"/>
</dbReference>
<dbReference type="PANTHER" id="PTHR23310:SF54">
    <property type="entry name" value="ACYL-COA-BINDING PROTEIN"/>
    <property type="match status" value="1"/>
</dbReference>
<keyword evidence="4" id="KW-0813">Transport</keyword>
<dbReference type="InterPro" id="IPR022408">
    <property type="entry name" value="Acyl-CoA-binding_prot_CS"/>
</dbReference>
<dbReference type="PRINTS" id="PR00689">
    <property type="entry name" value="ACOABINDINGP"/>
</dbReference>
<accession>A0A8C0CXR3</accession>